<accession>A0A447ITD9</accession>
<reference evidence="1 2" key="1">
    <citation type="submission" date="2018-12" db="EMBL/GenBank/DDBJ databases">
        <authorList>
            <person name="Criscuolo A."/>
        </authorList>
    </citation>
    <scope>NUCLEOTIDE SEQUENCE [LARGE SCALE GENOMIC DNA]</scope>
    <source>
        <strain evidence="1">ACIP1116241</strain>
    </source>
</reference>
<dbReference type="AlphaFoldDB" id="A0A447ITD9"/>
<dbReference type="Proteomes" id="UP000270743">
    <property type="component" value="Unassembled WGS sequence"/>
</dbReference>
<dbReference type="OrthoDB" id="9179784at2"/>
<dbReference type="EMBL" id="UZWE01000079">
    <property type="protein sequence ID" value="VDS10761.1"/>
    <property type="molecule type" value="Genomic_DNA"/>
</dbReference>
<dbReference type="RefSeq" id="WP_126156297.1">
    <property type="nucleotide sequence ID" value="NZ_UZWE01000079.1"/>
</dbReference>
<gene>
    <name evidence="1" type="ORF">PARHAE_03980</name>
</gene>
<keyword evidence="2" id="KW-1185">Reference proteome</keyword>
<proteinExistence type="predicted"/>
<name>A0A447ITD9_9RHOB</name>
<evidence type="ECO:0008006" key="3">
    <source>
        <dbReference type="Google" id="ProtNLM"/>
    </source>
</evidence>
<sequence>MADKRNYIVYTFPWDEKNGGVIFMHNLVHELNRMGERAFLWKAASISKQGRRQRLRNWLRPEPMVTNPLLDTPVAQRRDLSADSIVIYPELVQGNPLKARHVVRWLLYKPGLLHPFDFGPDEMFFRVGPITDLPGITGGAPDLLMWKINPAYRNENRPDRKGVCYMVRKGKDKPRIPETEAPDAIRIDGLSHAEINDIFNRCDTFYSYDEATMYSQFAAICGCTSVVVPGMFASREEWAGQHPNGRLGIAYGTDPAELDHARATRHLLLQDLQRKEEESLETVRNFVTLTRRRFWA</sequence>
<protein>
    <recommendedName>
        <fullName evidence="3">WavQ</fullName>
    </recommendedName>
</protein>
<evidence type="ECO:0000313" key="2">
    <source>
        <dbReference type="Proteomes" id="UP000270743"/>
    </source>
</evidence>
<evidence type="ECO:0000313" key="1">
    <source>
        <dbReference type="EMBL" id="VDS10761.1"/>
    </source>
</evidence>
<organism evidence="1 2">
    <name type="scientific">Paracoccus haematequi</name>
    <dbReference type="NCBI Taxonomy" id="2491866"/>
    <lineage>
        <taxon>Bacteria</taxon>
        <taxon>Pseudomonadati</taxon>
        <taxon>Pseudomonadota</taxon>
        <taxon>Alphaproteobacteria</taxon>
        <taxon>Rhodobacterales</taxon>
        <taxon>Paracoccaceae</taxon>
        <taxon>Paracoccus</taxon>
    </lineage>
</organism>